<gene>
    <name evidence="5" type="ORF">HMPREF1991_00086</name>
</gene>
<keyword evidence="2" id="KW-0238">DNA-binding</keyword>
<dbReference type="AlphaFoldDB" id="A0A069QLR1"/>
<sequence>MKPITCNSYIQSINRASHYIATHLDETIDVKTLAGVANLSDFHFCRIFKAIKGEPPIAFIARIRIETAAQLLRYTSLTVEEIAYNIGYESPASLSKAFKNRYGISPSLYRTDKNIYIMKREVINENLALKAPKLVTLEDKSLVYVSLMGEYGSLNYNDAYQRLWGLVKSQKLFTKGIESLCISYDDPKVTEANQQRSDVCLTIHKPAKPQDGVSCKTLAGGKYAMFAYQGPYENLAAVYDEAMRWLVNSEYELRDEPMFEKYLNNCHRTPAEKLKTEVYIPIR</sequence>
<dbReference type="GO" id="GO:0003700">
    <property type="term" value="F:DNA-binding transcription factor activity"/>
    <property type="evidence" value="ECO:0007669"/>
    <property type="project" value="InterPro"/>
</dbReference>
<dbReference type="InterPro" id="IPR018060">
    <property type="entry name" value="HTH_AraC"/>
</dbReference>
<proteinExistence type="predicted"/>
<keyword evidence="6" id="KW-1185">Reference proteome</keyword>
<keyword evidence="3" id="KW-0804">Transcription</keyword>
<dbReference type="InterPro" id="IPR029442">
    <property type="entry name" value="GyrI-like"/>
</dbReference>
<dbReference type="Pfam" id="PF12833">
    <property type="entry name" value="HTH_18"/>
    <property type="match status" value="1"/>
</dbReference>
<comment type="caution">
    <text evidence="5">The sequence shown here is derived from an EMBL/GenBank/DDBJ whole genome shotgun (WGS) entry which is preliminary data.</text>
</comment>
<feature type="domain" description="HTH araC/xylS-type" evidence="4">
    <location>
        <begin position="14"/>
        <end position="112"/>
    </location>
</feature>
<evidence type="ECO:0000256" key="1">
    <source>
        <dbReference type="ARBA" id="ARBA00023015"/>
    </source>
</evidence>
<dbReference type="InterPro" id="IPR050908">
    <property type="entry name" value="SmbC-like"/>
</dbReference>
<dbReference type="PROSITE" id="PS00041">
    <property type="entry name" value="HTH_ARAC_FAMILY_1"/>
    <property type="match status" value="1"/>
</dbReference>
<evidence type="ECO:0000256" key="2">
    <source>
        <dbReference type="ARBA" id="ARBA00023125"/>
    </source>
</evidence>
<dbReference type="PANTHER" id="PTHR40055">
    <property type="entry name" value="TRANSCRIPTIONAL REGULATOR YGIV-RELATED"/>
    <property type="match status" value="1"/>
</dbReference>
<evidence type="ECO:0000256" key="3">
    <source>
        <dbReference type="ARBA" id="ARBA00023163"/>
    </source>
</evidence>
<dbReference type="PANTHER" id="PTHR40055:SF1">
    <property type="entry name" value="TRANSCRIPTIONAL REGULATOR YGIV-RELATED"/>
    <property type="match status" value="1"/>
</dbReference>
<name>A0A069QLR1_HOYLO</name>
<evidence type="ECO:0000313" key="5">
    <source>
        <dbReference type="EMBL" id="KDR53720.1"/>
    </source>
</evidence>
<dbReference type="Proteomes" id="UP000027442">
    <property type="component" value="Unassembled WGS sequence"/>
</dbReference>
<dbReference type="EMBL" id="JNGW01000012">
    <property type="protein sequence ID" value="KDR53720.1"/>
    <property type="molecule type" value="Genomic_DNA"/>
</dbReference>
<dbReference type="SUPFAM" id="SSF46689">
    <property type="entry name" value="Homeodomain-like"/>
    <property type="match status" value="2"/>
</dbReference>
<dbReference type="HOGENOM" id="CLU_000445_81_1_10"/>
<reference evidence="5 6" key="1">
    <citation type="submission" date="2013-08" db="EMBL/GenBank/DDBJ databases">
        <authorList>
            <person name="Weinstock G."/>
            <person name="Sodergren E."/>
            <person name="Wylie T."/>
            <person name="Fulton L."/>
            <person name="Fulton R."/>
            <person name="Fronick C."/>
            <person name="O'Laughlin M."/>
            <person name="Godfrey J."/>
            <person name="Miner T."/>
            <person name="Herter B."/>
            <person name="Appelbaum E."/>
            <person name="Cordes M."/>
            <person name="Lek S."/>
            <person name="Wollam A."/>
            <person name="Pepin K.H."/>
            <person name="Palsikar V.B."/>
            <person name="Mitreva M."/>
            <person name="Wilson R.K."/>
        </authorList>
    </citation>
    <scope>NUCLEOTIDE SEQUENCE [LARGE SCALE GENOMIC DNA]</scope>
    <source>
        <strain evidence="5 6">ATCC 15930</strain>
    </source>
</reference>
<evidence type="ECO:0000313" key="6">
    <source>
        <dbReference type="Proteomes" id="UP000027442"/>
    </source>
</evidence>
<dbReference type="eggNOG" id="COG2207">
    <property type="taxonomic scope" value="Bacteria"/>
</dbReference>
<organism evidence="5 6">
    <name type="scientific">Hoylesella loescheii DSM 19665 = JCM 12249 = ATCC 15930</name>
    <dbReference type="NCBI Taxonomy" id="1122985"/>
    <lineage>
        <taxon>Bacteria</taxon>
        <taxon>Pseudomonadati</taxon>
        <taxon>Bacteroidota</taxon>
        <taxon>Bacteroidia</taxon>
        <taxon>Bacteroidales</taxon>
        <taxon>Prevotellaceae</taxon>
        <taxon>Hoylesella</taxon>
    </lineage>
</organism>
<accession>A0A069QLR1</accession>
<dbReference type="Gene3D" id="3.20.80.10">
    <property type="entry name" value="Regulatory factor, effector binding domain"/>
    <property type="match status" value="1"/>
</dbReference>
<dbReference type="SMART" id="SM00342">
    <property type="entry name" value="HTH_ARAC"/>
    <property type="match status" value="1"/>
</dbReference>
<dbReference type="PRINTS" id="PR00032">
    <property type="entry name" value="HTHARAC"/>
</dbReference>
<dbReference type="InterPro" id="IPR010499">
    <property type="entry name" value="AraC_E-bd"/>
</dbReference>
<dbReference type="RefSeq" id="WP_018966546.1">
    <property type="nucleotide sequence ID" value="NZ_KB899210.1"/>
</dbReference>
<dbReference type="GO" id="GO:0043565">
    <property type="term" value="F:sequence-specific DNA binding"/>
    <property type="evidence" value="ECO:0007669"/>
    <property type="project" value="InterPro"/>
</dbReference>
<dbReference type="Pfam" id="PF06445">
    <property type="entry name" value="GyrI-like"/>
    <property type="match status" value="1"/>
</dbReference>
<keyword evidence="1" id="KW-0805">Transcription regulation</keyword>
<dbReference type="InterPro" id="IPR011256">
    <property type="entry name" value="Reg_factor_effector_dom_sf"/>
</dbReference>
<dbReference type="PROSITE" id="PS01124">
    <property type="entry name" value="HTH_ARAC_FAMILY_2"/>
    <property type="match status" value="1"/>
</dbReference>
<dbReference type="InterPro" id="IPR018062">
    <property type="entry name" value="HTH_AraC-typ_CS"/>
</dbReference>
<dbReference type="SMART" id="SM00871">
    <property type="entry name" value="AraC_E_bind"/>
    <property type="match status" value="1"/>
</dbReference>
<evidence type="ECO:0000259" key="4">
    <source>
        <dbReference type="PROSITE" id="PS01124"/>
    </source>
</evidence>
<dbReference type="eggNOG" id="COG3449">
    <property type="taxonomic scope" value="Bacteria"/>
</dbReference>
<protein>
    <submittedName>
        <fullName evidence="5">Transcriptional regulator, effector binding domain protein</fullName>
    </submittedName>
</protein>
<dbReference type="PATRIC" id="fig|1122985.7.peg.95"/>
<dbReference type="Gene3D" id="1.10.10.60">
    <property type="entry name" value="Homeodomain-like"/>
    <property type="match status" value="2"/>
</dbReference>
<dbReference type="SUPFAM" id="SSF55136">
    <property type="entry name" value="Probable bacterial effector-binding domain"/>
    <property type="match status" value="1"/>
</dbReference>
<dbReference type="InterPro" id="IPR020449">
    <property type="entry name" value="Tscrpt_reg_AraC-type_HTH"/>
</dbReference>
<dbReference type="InterPro" id="IPR009057">
    <property type="entry name" value="Homeodomain-like_sf"/>
</dbReference>